<dbReference type="InterPro" id="IPR011009">
    <property type="entry name" value="Kinase-like_dom_sf"/>
</dbReference>
<dbReference type="Gene3D" id="1.10.510.10">
    <property type="entry name" value="Transferase(Phosphotransferase) domain 1"/>
    <property type="match status" value="1"/>
</dbReference>
<evidence type="ECO:0000256" key="4">
    <source>
        <dbReference type="ARBA" id="ARBA00022806"/>
    </source>
</evidence>
<dbReference type="STRING" id="1163407.UU7_04522"/>
<evidence type="ECO:0000256" key="5">
    <source>
        <dbReference type="ARBA" id="ARBA00022840"/>
    </source>
</evidence>
<dbReference type="InterPro" id="IPR041677">
    <property type="entry name" value="DNA2/NAM7_AAA_11"/>
</dbReference>
<organism evidence="7 8">
    <name type="scientific">Rhodanobacter spathiphylli B39</name>
    <dbReference type="NCBI Taxonomy" id="1163407"/>
    <lineage>
        <taxon>Bacteria</taxon>
        <taxon>Pseudomonadati</taxon>
        <taxon>Pseudomonadota</taxon>
        <taxon>Gammaproteobacteria</taxon>
        <taxon>Lysobacterales</taxon>
        <taxon>Rhodanobacteraceae</taxon>
        <taxon>Rhodanobacter</taxon>
    </lineage>
</organism>
<dbReference type="InterPro" id="IPR008271">
    <property type="entry name" value="Ser/Thr_kinase_AS"/>
</dbReference>
<dbReference type="SUPFAM" id="SSF52540">
    <property type="entry name" value="P-loop containing nucleoside triphosphate hydrolases"/>
    <property type="match status" value="1"/>
</dbReference>
<dbReference type="GO" id="GO:0016787">
    <property type="term" value="F:hydrolase activity"/>
    <property type="evidence" value="ECO:0007669"/>
    <property type="project" value="UniProtKB-KW"/>
</dbReference>
<dbReference type="Proteomes" id="UP000003226">
    <property type="component" value="Unassembled WGS sequence"/>
</dbReference>
<comment type="caution">
    <text evidence="7">The sequence shown here is derived from an EMBL/GenBank/DDBJ whole genome shotgun (WGS) entry which is preliminary data.</text>
</comment>
<dbReference type="GO" id="GO:0043139">
    <property type="term" value="F:5'-3' DNA helicase activity"/>
    <property type="evidence" value="ECO:0007669"/>
    <property type="project" value="TreeGrafter"/>
</dbReference>
<evidence type="ECO:0000259" key="6">
    <source>
        <dbReference type="PROSITE" id="PS50011"/>
    </source>
</evidence>
<dbReference type="SMART" id="SM00220">
    <property type="entry name" value="S_TKc"/>
    <property type="match status" value="1"/>
</dbReference>
<dbReference type="Pfam" id="PF13086">
    <property type="entry name" value="AAA_11"/>
    <property type="match status" value="1"/>
</dbReference>
<dbReference type="AlphaFoldDB" id="I4W4X8"/>
<gene>
    <name evidence="7" type="ORF">UU7_04522</name>
</gene>
<keyword evidence="7" id="KW-0723">Serine/threonine-protein kinase</keyword>
<evidence type="ECO:0000256" key="3">
    <source>
        <dbReference type="ARBA" id="ARBA00022801"/>
    </source>
</evidence>
<keyword evidence="7" id="KW-0418">Kinase</keyword>
<dbReference type="eggNOG" id="COG0507">
    <property type="taxonomic scope" value="Bacteria"/>
</dbReference>
<comment type="similarity">
    <text evidence="1">Belongs to the DNA2/NAM7 helicase family.</text>
</comment>
<dbReference type="InterPro" id="IPR027417">
    <property type="entry name" value="P-loop_NTPase"/>
</dbReference>
<dbReference type="eggNOG" id="COG0515">
    <property type="taxonomic scope" value="Bacteria"/>
</dbReference>
<dbReference type="InterPro" id="IPR000719">
    <property type="entry name" value="Prot_kinase_dom"/>
</dbReference>
<dbReference type="GO" id="GO:0004674">
    <property type="term" value="F:protein serine/threonine kinase activity"/>
    <property type="evidence" value="ECO:0007669"/>
    <property type="project" value="UniProtKB-KW"/>
</dbReference>
<dbReference type="SUPFAM" id="SSF56112">
    <property type="entry name" value="Protein kinase-like (PK-like)"/>
    <property type="match status" value="1"/>
</dbReference>
<dbReference type="Pfam" id="PF00069">
    <property type="entry name" value="Pkinase"/>
    <property type="match status" value="1"/>
</dbReference>
<dbReference type="CDD" id="cd14014">
    <property type="entry name" value="STKc_PknB_like"/>
    <property type="match status" value="1"/>
</dbReference>
<dbReference type="CDD" id="cd18808">
    <property type="entry name" value="SF1_C_Upf1"/>
    <property type="match status" value="1"/>
</dbReference>
<dbReference type="eggNOG" id="COG1112">
    <property type="taxonomic scope" value="Bacteria"/>
</dbReference>
<dbReference type="InterPro" id="IPR047187">
    <property type="entry name" value="SF1_C_Upf1"/>
</dbReference>
<proteinExistence type="inferred from homology"/>
<dbReference type="Pfam" id="PF13087">
    <property type="entry name" value="AAA_12"/>
    <property type="match status" value="1"/>
</dbReference>
<dbReference type="PROSITE" id="PS50011">
    <property type="entry name" value="PROTEIN_KINASE_DOM"/>
    <property type="match status" value="1"/>
</dbReference>
<reference evidence="7 8" key="1">
    <citation type="journal article" date="2012" name="J. Bacteriol.">
        <title>Genome sequences for six rhodanobacter strains, isolated from soils and the terrestrial subsurface, with variable denitrification capabilities.</title>
        <authorList>
            <person name="Kostka J.E."/>
            <person name="Green S.J."/>
            <person name="Rishishwar L."/>
            <person name="Prakash O."/>
            <person name="Katz L.S."/>
            <person name="Marino-Ramirez L."/>
            <person name="Jordan I.K."/>
            <person name="Munk C."/>
            <person name="Ivanova N."/>
            <person name="Mikhailova N."/>
            <person name="Watson D.B."/>
            <person name="Brown S.D."/>
            <person name="Palumbo A.V."/>
            <person name="Brooks S.C."/>
        </authorList>
    </citation>
    <scope>NUCLEOTIDE SEQUENCE [LARGE SCALE GENOMIC DNA]</scope>
    <source>
        <strain evidence="7 8">B39</strain>
    </source>
</reference>
<dbReference type="PROSITE" id="PS00108">
    <property type="entry name" value="PROTEIN_KINASE_ST"/>
    <property type="match status" value="1"/>
</dbReference>
<keyword evidence="2" id="KW-0547">Nucleotide-binding</keyword>
<evidence type="ECO:0000256" key="2">
    <source>
        <dbReference type="ARBA" id="ARBA00022741"/>
    </source>
</evidence>
<keyword evidence="8" id="KW-1185">Reference proteome</keyword>
<dbReference type="PATRIC" id="fig|1163407.3.peg.912"/>
<dbReference type="PANTHER" id="PTHR43788">
    <property type="entry name" value="DNA2/NAM7 HELICASE FAMILY MEMBER"/>
    <property type="match status" value="1"/>
</dbReference>
<dbReference type="Gene3D" id="3.40.50.300">
    <property type="entry name" value="P-loop containing nucleotide triphosphate hydrolases"/>
    <property type="match status" value="2"/>
</dbReference>
<dbReference type="GO" id="GO:0005524">
    <property type="term" value="F:ATP binding"/>
    <property type="evidence" value="ECO:0007669"/>
    <property type="project" value="UniProtKB-KW"/>
</dbReference>
<keyword evidence="7" id="KW-0808">Transferase</keyword>
<feature type="domain" description="Protein kinase" evidence="6">
    <location>
        <begin position="7"/>
        <end position="267"/>
    </location>
</feature>
<accession>I4W4X8</accession>
<name>I4W4X8_9GAMM</name>
<protein>
    <submittedName>
        <fullName evidence="7">Serine/threonine protein kinase</fullName>
    </submittedName>
</protein>
<dbReference type="PANTHER" id="PTHR43788:SF8">
    <property type="entry name" value="DNA-BINDING PROTEIN SMUBP-2"/>
    <property type="match status" value="1"/>
</dbReference>
<dbReference type="EMBL" id="AJXT01000005">
    <property type="protein sequence ID" value="EIL94519.1"/>
    <property type="molecule type" value="Genomic_DNA"/>
</dbReference>
<evidence type="ECO:0000313" key="7">
    <source>
        <dbReference type="EMBL" id="EIL94519.1"/>
    </source>
</evidence>
<evidence type="ECO:0000313" key="8">
    <source>
        <dbReference type="Proteomes" id="UP000003226"/>
    </source>
</evidence>
<dbReference type="InterPro" id="IPR050534">
    <property type="entry name" value="Coronavir_polyprotein_1ab"/>
</dbReference>
<keyword evidence="5" id="KW-0067">ATP-binding</keyword>
<keyword evidence="3" id="KW-0378">Hydrolase</keyword>
<evidence type="ECO:0000256" key="1">
    <source>
        <dbReference type="ARBA" id="ARBA00007913"/>
    </source>
</evidence>
<sequence>MFANNRYVTAGAPRSGGIANVYQALEIESGKRVAIKVFRSSSGVDDVVKESFRREAKALSALTHENIVKILDSGLETDTGEHFIVMEWVPKDLETIRQEGHFEDWPTYFVQIGRPILSALAFAHGKSIVHRDIKPSNILVGDDGIVRVCDFGISKLRNFIDPGVTLSHFASVPFAPPEQDDGNYSYSRDVFGFSALSIAMLSNELPKSHVNLHRTLDTINVDESIRRILRKGLALDNPSERQINAVVLLAELDRAQPKADLAKHGSIYIDLTKKVRDVISYDICMSGVDAINRYVLADLNEARCEYARAKEGVQPNEERALRMLGERYGYIAVADDEVPSSLKLIAAHEIPVSDMERDRENAMPMNCEFSFGGLAKPESIRTIALIRERLNEFSTEQKLRRIEQARQQMFRAWLDLLTAKTELENSRKRSFIYDKIDFLGGLVAFKARDGQDVSVLEDKDIKVDVPDGTFLGTVVGIANQIVHVQPSDRNRIDVSAISERGMFAVDTTKADAALDKQKVAVDAVRYGRAVDPSLGEYIMDPSTVVIPRIEEVEFVQSQIDEDKQEAVRVAVASPSLMVVEGPPGTGKTTFITELVLQTLQVNPTSRILLTSQTHVALDNSLERIAKEGGSQIRAVRIGHEDDERIAASSKALLVDRKLPLMRKEAVERGRAFIEKWAGDHGVEIPSTRMAMAIGTHAGLKERLERVEVEISQIRSLDPEERESMEPELRDGLDDQLGGLVGEQASLERAIKESVAEFRKYESDKDVIQELAESGADQLRSWADNYAPQTPEGKQLRMMIAAHVDWETRFGRGREFRAALIASSNIVAGTCLGVMGVPGRNEITYDLCIVDEASIATPTEVLVPMSRARRTVLVGDNKQLSPFQDPELKSSGLLKQYGLSAADQQTTLFKHLTEHLPDELHKVLKSQHRMLPEIGDMISECFYDRQLKSFPRTPDPALASTLPKPVIWKSTSRATNRSSRTVGTSHYNELEVKIIERILTRMDFDIQHGKWKGQQRSIAVLTGYGEQRRRLQMAIDTSKHRWSSFSRIFVNVVDAFQGREADVAIFSVTRSDVKGLGFLKELERINVALSRAKERLVIVGDHSYCMQTASDKNPLKDVIDYMQRHPDSCLIEEVQQ</sequence>
<keyword evidence="4" id="KW-0347">Helicase</keyword>
<dbReference type="InterPro" id="IPR041679">
    <property type="entry name" value="DNA2/NAM7-like_C"/>
</dbReference>